<name>A0ABR2VQF9_9FUNG</name>
<comment type="function">
    <text evidence="6">Adaptins are components of the adaptor complexes which link clathrin to receptors in coated vesicles. Clathrin-associated protein complexes are believed to interact with the cytoplasmic tails of membrane proteins, leading to their selection and concentration.</text>
</comment>
<dbReference type="InterPro" id="IPR026739">
    <property type="entry name" value="AP_beta"/>
</dbReference>
<dbReference type="InterPro" id="IPR002553">
    <property type="entry name" value="Clathrin/coatomer_adapt-like_N"/>
</dbReference>
<dbReference type="PIRSF" id="PIRSF002291">
    <property type="entry name" value="AP_complex_beta"/>
    <property type="match status" value="1"/>
</dbReference>
<dbReference type="InterPro" id="IPR016024">
    <property type="entry name" value="ARM-type_fold"/>
</dbReference>
<dbReference type="InterPro" id="IPR011989">
    <property type="entry name" value="ARM-like"/>
</dbReference>
<dbReference type="Gene3D" id="1.25.10.10">
    <property type="entry name" value="Leucine-rich Repeat Variant"/>
    <property type="match status" value="1"/>
</dbReference>
<evidence type="ECO:0000313" key="9">
    <source>
        <dbReference type="EMBL" id="KAK9693865.1"/>
    </source>
</evidence>
<organism evidence="9 10">
    <name type="scientific">Basidiobolus ranarum</name>
    <dbReference type="NCBI Taxonomy" id="34480"/>
    <lineage>
        <taxon>Eukaryota</taxon>
        <taxon>Fungi</taxon>
        <taxon>Fungi incertae sedis</taxon>
        <taxon>Zoopagomycota</taxon>
        <taxon>Entomophthoromycotina</taxon>
        <taxon>Basidiobolomycetes</taxon>
        <taxon>Basidiobolales</taxon>
        <taxon>Basidiobolaceae</taxon>
        <taxon>Basidiobolus</taxon>
    </lineage>
</organism>
<accession>A0ABR2VQF9</accession>
<dbReference type="SUPFAM" id="SSF48371">
    <property type="entry name" value="ARM repeat"/>
    <property type="match status" value="1"/>
</dbReference>
<dbReference type="EMBL" id="JASJQH010008276">
    <property type="protein sequence ID" value="KAK9693865.1"/>
    <property type="molecule type" value="Genomic_DNA"/>
</dbReference>
<feature type="compositionally biased region" description="Acidic residues" evidence="7">
    <location>
        <begin position="622"/>
        <end position="679"/>
    </location>
</feature>
<dbReference type="Pfam" id="PF01602">
    <property type="entry name" value="Adaptin_N"/>
    <property type="match status" value="1"/>
</dbReference>
<feature type="region of interest" description="Disordered" evidence="7">
    <location>
        <begin position="597"/>
        <end position="686"/>
    </location>
</feature>
<evidence type="ECO:0000256" key="3">
    <source>
        <dbReference type="ARBA" id="ARBA00022448"/>
    </source>
</evidence>
<keyword evidence="10" id="KW-1185">Reference proteome</keyword>
<evidence type="ECO:0000259" key="8">
    <source>
        <dbReference type="Pfam" id="PF01602"/>
    </source>
</evidence>
<dbReference type="PANTHER" id="PTHR11134">
    <property type="entry name" value="ADAPTOR COMPLEX SUBUNIT BETA FAMILY MEMBER"/>
    <property type="match status" value="1"/>
</dbReference>
<evidence type="ECO:0000256" key="2">
    <source>
        <dbReference type="ARBA" id="ARBA00006613"/>
    </source>
</evidence>
<reference evidence="9 10" key="1">
    <citation type="submission" date="2023-04" db="EMBL/GenBank/DDBJ databases">
        <title>Genome of Basidiobolus ranarum AG-B5.</title>
        <authorList>
            <person name="Stajich J.E."/>
            <person name="Carter-House D."/>
            <person name="Gryganskyi A."/>
        </authorList>
    </citation>
    <scope>NUCLEOTIDE SEQUENCE [LARGE SCALE GENOMIC DNA]</scope>
    <source>
        <strain evidence="9 10">AG-B5</strain>
    </source>
</reference>
<evidence type="ECO:0000256" key="7">
    <source>
        <dbReference type="SAM" id="MobiDB-lite"/>
    </source>
</evidence>
<comment type="subcellular location">
    <subcellularLocation>
        <location evidence="1">Endomembrane system</location>
    </subcellularLocation>
</comment>
<gene>
    <name evidence="9" type="primary">APL6_1</name>
    <name evidence="9" type="ORF">K7432_013706</name>
</gene>
<keyword evidence="4 6" id="KW-0653">Protein transport</keyword>
<dbReference type="Proteomes" id="UP001479436">
    <property type="component" value="Unassembled WGS sequence"/>
</dbReference>
<feature type="compositionally biased region" description="Polar residues" evidence="7">
    <location>
        <begin position="597"/>
        <end position="611"/>
    </location>
</feature>
<evidence type="ECO:0000256" key="4">
    <source>
        <dbReference type="ARBA" id="ARBA00022927"/>
    </source>
</evidence>
<keyword evidence="3 6" id="KW-0813">Transport</keyword>
<feature type="domain" description="Clathrin/coatomer adaptor adaptin-like N-terminal" evidence="8">
    <location>
        <begin position="1"/>
        <end position="517"/>
    </location>
</feature>
<evidence type="ECO:0000313" key="10">
    <source>
        <dbReference type="Proteomes" id="UP001479436"/>
    </source>
</evidence>
<keyword evidence="5 6" id="KW-0472">Membrane</keyword>
<evidence type="ECO:0000256" key="6">
    <source>
        <dbReference type="PIRNR" id="PIRNR002291"/>
    </source>
</evidence>
<protein>
    <recommendedName>
        <fullName evidence="6">AP complex subunit beta</fullName>
    </recommendedName>
</protein>
<comment type="similarity">
    <text evidence="2 6">Belongs to the adaptor complexes large subunit family.</text>
</comment>
<comment type="caution">
    <text evidence="9">The sequence shown here is derived from an EMBL/GenBank/DDBJ whole genome shotgun (WGS) entry which is preliminary data.</text>
</comment>
<evidence type="ECO:0000256" key="5">
    <source>
        <dbReference type="ARBA" id="ARBA00023136"/>
    </source>
</evidence>
<proteinExistence type="inferred from homology"/>
<dbReference type="InterPro" id="IPR016342">
    <property type="entry name" value="AP_complex_bsu_1_2_4"/>
</dbReference>
<evidence type="ECO:0000256" key="1">
    <source>
        <dbReference type="ARBA" id="ARBA00004308"/>
    </source>
</evidence>
<sequence>MISKGRDVSEFFPDVVKNVASSNLEIRKLVYIYLLRYAEQEPDLALLSVNTFQKDLSDQNQVIRAMALRVMSGIRVPVISPIVMLAIKKCVTDLSAYVRKTAAHAIPKCYSLDPSQKENLIEILEVLLKDKSAFTIGSVIMAFNELCPDRFDLIHKNYRKLCYMLIDTDEWGQIAILRLLLRYARAHFLDPNRYIKVSKPKTKKDSSFYSEDDDSADSEDHEDVVDYDLEFLLKSSAPLMQSRNSGVVMAVCSLYYHAAPAMEVFKVGKPLVRLLRTHPEIQYVVLTNIATMAHEKPEIFEPYLQQFFVRSTDPAFVRNLKLRILTSLANESNVSTLLRELQDYVKSSNKEFVKAAIQAIGRCATTIPEIADNCIRGLMNLISYRSDAVVAESVVVTRRLLQSRPNDNASMIIRLVKSLDNIKVPEARASIFWLVGQYCHNLEKVAPDTLRKGAKTFVEESEFVKLQIITLAAKLMCALPTTPKMNLLYKYVFTLARYDMNYDVRDRARFLKALMSNAGGENTEQDDSLRKHAEEILLCEKPAPVTENPLAGRDKYAIGSMSMVLNSSVFGYESLPDWPSVQPDPSLRDTQDDISAKATNFVNPSRNTPANRSEDYGLDAFYDSEEESGDGDTEEEEEEEEDDDESEEDSEESEDDDDESEEASEEASEESSSESDQDESGNLIRK</sequence>